<dbReference type="Proteomes" id="UP000184096">
    <property type="component" value="Chromosome I"/>
</dbReference>
<dbReference type="PANTHER" id="PTHR10992:SF1086">
    <property type="entry name" value="AB HYDROLASE-1 DOMAIN-CONTAINING PROTEIN"/>
    <property type="match status" value="1"/>
</dbReference>
<dbReference type="EMBL" id="LT670849">
    <property type="protein sequence ID" value="SHN75930.1"/>
    <property type="molecule type" value="Genomic_DNA"/>
</dbReference>
<sequence>MTGRVPDPAILIHGAWQGSWVWDRVIPLLAHSGGIASIAVDLPGNGTDHTSPADVSLELYVDHIGAVLRQLPDRVSLVAHSGGGVVASAVVERFPERIGRIAYVAGMMLPDGMAFAELTAELRGDYPAVAGIAPHLIWSDDRLTSRVPMQAALAHFFQDCPPEDAAAAAQRLTPQPERGRAVRARLTPQRFGRVPRLYVEAEADRSVILACQRRMQELVPGAEVATLPTGHCPHLAAPKLFADVLIPFLSKAA</sequence>
<proteinExistence type="predicted"/>
<evidence type="ECO:0000313" key="2">
    <source>
        <dbReference type="EMBL" id="SHN75930.1"/>
    </source>
</evidence>
<dbReference type="GO" id="GO:0080032">
    <property type="term" value="F:methyl jasmonate esterase activity"/>
    <property type="evidence" value="ECO:0007669"/>
    <property type="project" value="TreeGrafter"/>
</dbReference>
<dbReference type="Pfam" id="PF12697">
    <property type="entry name" value="Abhydrolase_6"/>
    <property type="match status" value="1"/>
</dbReference>
<dbReference type="PANTHER" id="PTHR10992">
    <property type="entry name" value="METHYLESTERASE FAMILY MEMBER"/>
    <property type="match status" value="1"/>
</dbReference>
<dbReference type="OrthoDB" id="9814966at2"/>
<dbReference type="InterPro" id="IPR000073">
    <property type="entry name" value="AB_hydrolase_1"/>
</dbReference>
<dbReference type="RefSeq" id="WP_072818824.1">
    <property type="nucleotide sequence ID" value="NZ_LT670849.1"/>
</dbReference>
<evidence type="ECO:0000259" key="1">
    <source>
        <dbReference type="Pfam" id="PF12697"/>
    </source>
</evidence>
<organism evidence="2 3">
    <name type="scientific">Bradyrhizobium erythrophlei</name>
    <dbReference type="NCBI Taxonomy" id="1437360"/>
    <lineage>
        <taxon>Bacteria</taxon>
        <taxon>Pseudomonadati</taxon>
        <taxon>Pseudomonadota</taxon>
        <taxon>Alphaproteobacteria</taxon>
        <taxon>Hyphomicrobiales</taxon>
        <taxon>Nitrobacteraceae</taxon>
        <taxon>Bradyrhizobium</taxon>
    </lineage>
</organism>
<name>A0A1M7TZ49_9BRAD</name>
<dbReference type="AlphaFoldDB" id="A0A1M7TZ49"/>
<dbReference type="InterPro" id="IPR045889">
    <property type="entry name" value="MES/HNL"/>
</dbReference>
<feature type="domain" description="AB hydrolase-1" evidence="1">
    <location>
        <begin position="10"/>
        <end position="244"/>
    </location>
</feature>
<evidence type="ECO:0000313" key="3">
    <source>
        <dbReference type="Proteomes" id="UP000184096"/>
    </source>
</evidence>
<protein>
    <submittedName>
        <fullName evidence="2">Pimeloyl-ACP methyl ester carboxylesterase</fullName>
    </submittedName>
</protein>
<dbReference type="InterPro" id="IPR029058">
    <property type="entry name" value="AB_hydrolase_fold"/>
</dbReference>
<keyword evidence="3" id="KW-1185">Reference proteome</keyword>
<dbReference type="SUPFAM" id="SSF53474">
    <property type="entry name" value="alpha/beta-Hydrolases"/>
    <property type="match status" value="1"/>
</dbReference>
<reference evidence="3" key="1">
    <citation type="submission" date="2016-11" db="EMBL/GenBank/DDBJ databases">
        <authorList>
            <person name="Varghese N."/>
            <person name="Submissions S."/>
        </authorList>
    </citation>
    <scope>NUCLEOTIDE SEQUENCE [LARGE SCALE GENOMIC DNA]</scope>
    <source>
        <strain evidence="3">GAS401</strain>
    </source>
</reference>
<gene>
    <name evidence="2" type="ORF">SAMN05444170_3084</name>
</gene>
<dbReference type="Gene3D" id="3.40.50.1820">
    <property type="entry name" value="alpha/beta hydrolase"/>
    <property type="match status" value="1"/>
</dbReference>
<dbReference type="GO" id="GO:0080030">
    <property type="term" value="F:methyl indole-3-acetate esterase activity"/>
    <property type="evidence" value="ECO:0007669"/>
    <property type="project" value="TreeGrafter"/>
</dbReference>
<accession>A0A1M7TZ49</accession>